<dbReference type="Pfam" id="PF01367">
    <property type="entry name" value="5_3_exonuc"/>
    <property type="match status" value="1"/>
</dbReference>
<keyword evidence="18" id="KW-0175">Coiled coil</keyword>
<dbReference type="CDD" id="cd09859">
    <property type="entry name" value="PIN_53EXO"/>
    <property type="match status" value="1"/>
</dbReference>
<dbReference type="AlphaFoldDB" id="A0A3E0J5Y1"/>
<dbReference type="SMART" id="SM00482">
    <property type="entry name" value="POLAc"/>
    <property type="match status" value="1"/>
</dbReference>
<dbReference type="CDD" id="cd06140">
    <property type="entry name" value="DNA_polA_I_Bacillus_like_exo"/>
    <property type="match status" value="1"/>
</dbReference>
<dbReference type="NCBIfam" id="NF004397">
    <property type="entry name" value="PRK05755.1"/>
    <property type="match status" value="1"/>
</dbReference>
<evidence type="ECO:0000256" key="2">
    <source>
        <dbReference type="ARBA" id="ARBA00011541"/>
    </source>
</evidence>
<keyword evidence="11" id="KW-0269">Exonuclease</keyword>
<keyword evidence="14 17" id="KW-0234">DNA repair</keyword>
<dbReference type="CDD" id="cd08637">
    <property type="entry name" value="DNA_pol_A_pol_I_C"/>
    <property type="match status" value="1"/>
</dbReference>
<dbReference type="InterPro" id="IPR020045">
    <property type="entry name" value="DNA_polI_H3TH"/>
</dbReference>
<dbReference type="SMART" id="SM00279">
    <property type="entry name" value="HhH2"/>
    <property type="match status" value="1"/>
</dbReference>
<evidence type="ECO:0000313" key="22">
    <source>
        <dbReference type="EMBL" id="REJ08323.1"/>
    </source>
</evidence>
<dbReference type="Pfam" id="PF22619">
    <property type="entry name" value="DNA_polI_exo1"/>
    <property type="match status" value="1"/>
</dbReference>
<evidence type="ECO:0000256" key="18">
    <source>
        <dbReference type="SAM" id="Coils"/>
    </source>
</evidence>
<keyword evidence="7 17" id="KW-0235">DNA replication</keyword>
<dbReference type="InterPro" id="IPR020046">
    <property type="entry name" value="5-3_exonucl_a-hlix_arch_N"/>
</dbReference>
<comment type="similarity">
    <text evidence="1 17">Belongs to the DNA polymerase type-A family.</text>
</comment>
<dbReference type="EMBL" id="QUAE01000012">
    <property type="protein sequence ID" value="REJ08323.1"/>
    <property type="molecule type" value="Genomic_DNA"/>
</dbReference>
<dbReference type="SMART" id="SM00475">
    <property type="entry name" value="53EXOc"/>
    <property type="match status" value="1"/>
</dbReference>
<evidence type="ECO:0000256" key="9">
    <source>
        <dbReference type="ARBA" id="ARBA00022763"/>
    </source>
</evidence>
<dbReference type="InterPro" id="IPR043502">
    <property type="entry name" value="DNA/RNA_pol_sf"/>
</dbReference>
<dbReference type="SMART" id="SM00474">
    <property type="entry name" value="35EXOc"/>
    <property type="match status" value="1"/>
</dbReference>
<dbReference type="InterPro" id="IPR018320">
    <property type="entry name" value="DNA_polymerase_1"/>
</dbReference>
<dbReference type="GO" id="GO:0003887">
    <property type="term" value="F:DNA-directed DNA polymerase activity"/>
    <property type="evidence" value="ECO:0007669"/>
    <property type="project" value="UniProtKB-UniRule"/>
</dbReference>
<comment type="subunit">
    <text evidence="2 17">Single-chain monomer with multiple functions.</text>
</comment>
<keyword evidence="13 17" id="KW-0238">DNA-binding</keyword>
<evidence type="ECO:0000256" key="3">
    <source>
        <dbReference type="ARBA" id="ARBA00012417"/>
    </source>
</evidence>
<dbReference type="Gene3D" id="1.10.150.20">
    <property type="entry name" value="5' to 3' exonuclease, C-terminal subdomain"/>
    <property type="match status" value="2"/>
</dbReference>
<dbReference type="FunFam" id="1.10.150.20:FF:000002">
    <property type="entry name" value="DNA polymerase I"/>
    <property type="match status" value="1"/>
</dbReference>
<feature type="domain" description="5'-3' exonuclease" evidence="20">
    <location>
        <begin position="3"/>
        <end position="262"/>
    </location>
</feature>
<dbReference type="GO" id="GO:0003677">
    <property type="term" value="F:DNA binding"/>
    <property type="evidence" value="ECO:0007669"/>
    <property type="project" value="UniProtKB-UniRule"/>
</dbReference>
<comment type="caution">
    <text evidence="22">The sequence shown here is derived from an EMBL/GenBank/DDBJ whole genome shotgun (WGS) entry which is preliminary data.</text>
</comment>
<feature type="coiled-coil region" evidence="18">
    <location>
        <begin position="500"/>
        <end position="527"/>
    </location>
</feature>
<protein>
    <recommendedName>
        <fullName evidence="4 16">DNA polymerase I</fullName>
        <ecNumber evidence="3 16">2.7.7.7</ecNumber>
    </recommendedName>
</protein>
<evidence type="ECO:0000256" key="7">
    <source>
        <dbReference type="ARBA" id="ARBA00022705"/>
    </source>
</evidence>
<dbReference type="SUPFAM" id="SSF53098">
    <property type="entry name" value="Ribonuclease H-like"/>
    <property type="match status" value="1"/>
</dbReference>
<feature type="domain" description="DNA-directed DNA polymerase family A palm" evidence="21">
    <location>
        <begin position="636"/>
        <end position="843"/>
    </location>
</feature>
<name>A0A3E0J5Y1_9BACI</name>
<dbReference type="Gene3D" id="1.20.1060.10">
    <property type="entry name" value="Taq DNA Polymerase, Chain T, domain 4"/>
    <property type="match status" value="1"/>
</dbReference>
<dbReference type="InterPro" id="IPR001098">
    <property type="entry name" value="DNA-dir_DNA_pol_A_palm_dom"/>
</dbReference>
<evidence type="ECO:0000259" key="19">
    <source>
        <dbReference type="SMART" id="SM00474"/>
    </source>
</evidence>
<evidence type="ECO:0000259" key="20">
    <source>
        <dbReference type="SMART" id="SM00475"/>
    </source>
</evidence>
<dbReference type="InterPro" id="IPR036279">
    <property type="entry name" value="5-3_exonuclease_C_sf"/>
</dbReference>
<dbReference type="EC" id="2.7.7.7" evidence="3 16"/>
<evidence type="ECO:0000256" key="14">
    <source>
        <dbReference type="ARBA" id="ARBA00023204"/>
    </source>
</evidence>
<dbReference type="PRINTS" id="PR00868">
    <property type="entry name" value="DNAPOLI"/>
</dbReference>
<evidence type="ECO:0000256" key="8">
    <source>
        <dbReference type="ARBA" id="ARBA00022722"/>
    </source>
</evidence>
<dbReference type="SUPFAM" id="SSF47807">
    <property type="entry name" value="5' to 3' exonuclease, C-terminal subdomain"/>
    <property type="match status" value="1"/>
</dbReference>
<keyword evidence="10" id="KW-0378">Hydrolase</keyword>
<keyword evidence="9 17" id="KW-0227">DNA damage</keyword>
<dbReference type="Pfam" id="PF00476">
    <property type="entry name" value="DNA_pol_A"/>
    <property type="match status" value="1"/>
</dbReference>
<dbReference type="FunFam" id="1.20.1060.10:FF:000001">
    <property type="entry name" value="DNA polymerase I"/>
    <property type="match status" value="1"/>
</dbReference>
<dbReference type="Proteomes" id="UP000256305">
    <property type="component" value="Unassembled WGS sequence"/>
</dbReference>
<keyword evidence="12 17" id="KW-0239">DNA-directed DNA polymerase</keyword>
<dbReference type="GO" id="GO:0006261">
    <property type="term" value="P:DNA-templated DNA replication"/>
    <property type="evidence" value="ECO:0007669"/>
    <property type="project" value="UniProtKB-UniRule"/>
</dbReference>
<dbReference type="InterPro" id="IPR002421">
    <property type="entry name" value="5-3_exonuclease"/>
</dbReference>
<dbReference type="Pfam" id="PF02739">
    <property type="entry name" value="5_3_exonuc_N"/>
    <property type="match status" value="1"/>
</dbReference>
<dbReference type="RefSeq" id="WP_115824212.1">
    <property type="nucleotide sequence ID" value="NZ_QUAE01000012.1"/>
</dbReference>
<evidence type="ECO:0000256" key="12">
    <source>
        <dbReference type="ARBA" id="ARBA00022932"/>
    </source>
</evidence>
<dbReference type="InterPro" id="IPR002562">
    <property type="entry name" value="3'-5'_exonuclease_dom"/>
</dbReference>
<accession>A0A3E0J5Y1</accession>
<dbReference type="GO" id="GO:0008408">
    <property type="term" value="F:3'-5' exonuclease activity"/>
    <property type="evidence" value="ECO:0007669"/>
    <property type="project" value="InterPro"/>
</dbReference>
<dbReference type="InterPro" id="IPR019760">
    <property type="entry name" value="DNA-dir_DNA_pol_A_CS"/>
</dbReference>
<dbReference type="PANTHER" id="PTHR10133:SF27">
    <property type="entry name" value="DNA POLYMERASE NU"/>
    <property type="match status" value="1"/>
</dbReference>
<evidence type="ECO:0000313" key="23">
    <source>
        <dbReference type="Proteomes" id="UP000256305"/>
    </source>
</evidence>
<evidence type="ECO:0000256" key="1">
    <source>
        <dbReference type="ARBA" id="ARBA00007705"/>
    </source>
</evidence>
<dbReference type="Gene3D" id="3.30.420.10">
    <property type="entry name" value="Ribonuclease H-like superfamily/Ribonuclease H"/>
    <property type="match status" value="1"/>
</dbReference>
<dbReference type="InterPro" id="IPR029060">
    <property type="entry name" value="PIN-like_dom_sf"/>
</dbReference>
<evidence type="ECO:0000256" key="15">
    <source>
        <dbReference type="ARBA" id="ARBA00049244"/>
    </source>
</evidence>
<evidence type="ECO:0000256" key="17">
    <source>
        <dbReference type="RuleBase" id="RU004460"/>
    </source>
</evidence>
<evidence type="ECO:0000256" key="5">
    <source>
        <dbReference type="ARBA" id="ARBA00022679"/>
    </source>
</evidence>
<evidence type="ECO:0000259" key="21">
    <source>
        <dbReference type="SMART" id="SM00482"/>
    </source>
</evidence>
<dbReference type="SUPFAM" id="SSF56672">
    <property type="entry name" value="DNA/RNA polymerases"/>
    <property type="match status" value="1"/>
</dbReference>
<dbReference type="InterPro" id="IPR002298">
    <property type="entry name" value="DNA_polymerase_A"/>
</dbReference>
<feature type="domain" description="3'-5' exonuclease" evidence="19">
    <location>
        <begin position="302"/>
        <end position="469"/>
    </location>
</feature>
<keyword evidence="23" id="KW-1185">Reference proteome</keyword>
<evidence type="ECO:0000256" key="4">
    <source>
        <dbReference type="ARBA" id="ARBA00020311"/>
    </source>
</evidence>
<dbReference type="InterPro" id="IPR036397">
    <property type="entry name" value="RNaseH_sf"/>
</dbReference>
<dbReference type="InterPro" id="IPR008918">
    <property type="entry name" value="HhH2"/>
</dbReference>
<keyword evidence="5 17" id="KW-0808">Transferase</keyword>
<dbReference type="InterPro" id="IPR012337">
    <property type="entry name" value="RNaseH-like_sf"/>
</dbReference>
<proteinExistence type="inferred from homology"/>
<keyword evidence="8" id="KW-0540">Nuclease</keyword>
<dbReference type="Gene3D" id="3.30.70.370">
    <property type="match status" value="1"/>
</dbReference>
<evidence type="ECO:0000256" key="6">
    <source>
        <dbReference type="ARBA" id="ARBA00022695"/>
    </source>
</evidence>
<feature type="coiled-coil region" evidence="18">
    <location>
        <begin position="804"/>
        <end position="831"/>
    </location>
</feature>
<dbReference type="GO" id="GO:0006302">
    <property type="term" value="P:double-strand break repair"/>
    <property type="evidence" value="ECO:0007669"/>
    <property type="project" value="TreeGrafter"/>
</dbReference>
<dbReference type="CDD" id="cd09898">
    <property type="entry name" value="H3TH_53EXO"/>
    <property type="match status" value="1"/>
</dbReference>
<dbReference type="SUPFAM" id="SSF88723">
    <property type="entry name" value="PIN domain-like"/>
    <property type="match status" value="1"/>
</dbReference>
<dbReference type="FunFam" id="1.10.150.20:FF:000003">
    <property type="entry name" value="DNA polymerase I"/>
    <property type="match status" value="1"/>
</dbReference>
<dbReference type="NCBIfam" id="TIGR00593">
    <property type="entry name" value="pola"/>
    <property type="match status" value="1"/>
</dbReference>
<evidence type="ECO:0000256" key="10">
    <source>
        <dbReference type="ARBA" id="ARBA00022801"/>
    </source>
</evidence>
<gene>
    <name evidence="17" type="primary">polA</name>
    <name evidence="22" type="ORF">DYE48_14280</name>
</gene>
<dbReference type="FunFam" id="3.40.50.1010:FF:000001">
    <property type="entry name" value="DNA polymerase I"/>
    <property type="match status" value="1"/>
</dbReference>
<dbReference type="InterPro" id="IPR054690">
    <property type="entry name" value="DNA_polI_exonuclease"/>
</dbReference>
<sequence>MAEKVVLIDGNSIAYRAFFALPLLNNDKGVYTNAVYGFTTMLLKILEEDQPDHLLVAFDAGKTTFRHKTYEDYKGGRQKTPSELSEQFPVLKELLDAFEVNYYQLENYEADDIIGTLATQAGEKGLEVKVISGDKDLLQLVNEQITVSLTKKGITNVDTYTPSFLMEKMEVRADQIIDLKALMGDSSDNIPGVPGVGEKTAVKLLKQFDTLENLYENLNNVSGKKLKEKLETNKEEALMSQQLVTIERAAPIEISLSDIGYSGYQSQKVSEFFKDLGFQSLLSRVQEGGTESEEAQELPEIDVEVVQEITADLFTGKESVVVEMLYDNYHTAPVEGIAIVNDQRKFVLSMEDAKKSDAFQTWAESAENEKWVFDAKRTCVALLRHGIEMKGITFDLLLASYLINPAENNHDIPAIGHRLGETAVKYDEEVYGKGAKMKRPDDDHEFHEHIGRKASLLYDMKEDMEKKLKDNEQYQLFRELEMPLALILGRMEHRGVCVDVQRLENMGQELEERLNKVEQEIYELAGENFNLNSPKQLGPILFEKLELPVIKKTKTGYSTSADVLEQLEDQHEIIPKILLNRQLRKLKSTYIEGLLKVVHEDTGKIHTRFNQALTQTGRLSSTDPNLQNIPIRLEEGRKIRQAFIPSQKEWVMFASDYSQIELRVLAHIAQDEKLMQAFKEGEDIHTQTASEVFGVSRSDVTSEMRRQAKAVNFGIVYGISDYGLSQSLGITRKEAQAFIDKYFESYPGVKSYMDETVREAKETGYVSTFMNRRRYLPDIKSRNFNKRSFAERTAMNTPIQGSAADIIKKAMIDLEERLQEEKMEAKVLLQVHDELIIEAPKEEVKQLEEIVSSVMENTVDLDVPLKVDSSYGDTWYDAK</sequence>
<dbReference type="GO" id="GO:0008409">
    <property type="term" value="F:5'-3' exonuclease activity"/>
    <property type="evidence" value="ECO:0007669"/>
    <property type="project" value="InterPro"/>
</dbReference>
<dbReference type="Gene3D" id="3.40.50.1010">
    <property type="entry name" value="5'-nuclease"/>
    <property type="match status" value="1"/>
</dbReference>
<reference evidence="22 23" key="1">
    <citation type="submission" date="2018-08" db="EMBL/GenBank/DDBJ databases">
        <title>Genome sequence of Halobacillus trueperi KCTC 3686.</title>
        <authorList>
            <person name="Cho K.H."/>
            <person name="Kwak M.-J."/>
            <person name="Kim B.-Y."/>
            <person name="Chun J."/>
        </authorList>
    </citation>
    <scope>NUCLEOTIDE SEQUENCE [LARGE SCALE GENOMIC DNA]</scope>
    <source>
        <strain evidence="22 23">KCTC 3686</strain>
    </source>
</reference>
<comment type="catalytic activity">
    <reaction evidence="15 17">
        <text>DNA(n) + a 2'-deoxyribonucleoside 5'-triphosphate = DNA(n+1) + diphosphate</text>
        <dbReference type="Rhea" id="RHEA:22508"/>
        <dbReference type="Rhea" id="RHEA-COMP:17339"/>
        <dbReference type="Rhea" id="RHEA-COMP:17340"/>
        <dbReference type="ChEBI" id="CHEBI:33019"/>
        <dbReference type="ChEBI" id="CHEBI:61560"/>
        <dbReference type="ChEBI" id="CHEBI:173112"/>
        <dbReference type="EC" id="2.7.7.7"/>
    </reaction>
</comment>
<dbReference type="PANTHER" id="PTHR10133">
    <property type="entry name" value="DNA POLYMERASE I"/>
    <property type="match status" value="1"/>
</dbReference>
<keyword evidence="6 17" id="KW-0548">Nucleotidyltransferase</keyword>
<evidence type="ECO:0000256" key="16">
    <source>
        <dbReference type="NCBIfam" id="TIGR00593"/>
    </source>
</evidence>
<evidence type="ECO:0000256" key="13">
    <source>
        <dbReference type="ARBA" id="ARBA00023125"/>
    </source>
</evidence>
<evidence type="ECO:0000256" key="11">
    <source>
        <dbReference type="ARBA" id="ARBA00022839"/>
    </source>
</evidence>
<dbReference type="PROSITE" id="PS00447">
    <property type="entry name" value="DNA_POLYMERASE_A"/>
    <property type="match status" value="1"/>
</dbReference>
<organism evidence="22 23">
    <name type="scientific">Halobacillus trueperi</name>
    <dbReference type="NCBI Taxonomy" id="156205"/>
    <lineage>
        <taxon>Bacteria</taxon>
        <taxon>Bacillati</taxon>
        <taxon>Bacillota</taxon>
        <taxon>Bacilli</taxon>
        <taxon>Bacillales</taxon>
        <taxon>Bacillaceae</taxon>
        <taxon>Halobacillus</taxon>
    </lineage>
</organism>